<comment type="caution">
    <text evidence="2">The sequence shown here is derived from an EMBL/GenBank/DDBJ whole genome shotgun (WGS) entry which is preliminary data.</text>
</comment>
<dbReference type="Proteomes" id="UP000321726">
    <property type="component" value="Unassembled WGS sequence"/>
</dbReference>
<dbReference type="EMBL" id="BJXU01000016">
    <property type="protein sequence ID" value="GEN22522.1"/>
    <property type="molecule type" value="Genomic_DNA"/>
</dbReference>
<evidence type="ECO:0000313" key="2">
    <source>
        <dbReference type="EMBL" id="GEN22522.1"/>
    </source>
</evidence>
<dbReference type="RefSeq" id="WP_371860373.1">
    <property type="nucleotide sequence ID" value="NZ_BJXU01000016.1"/>
</dbReference>
<accession>A0ABQ0WC80</accession>
<gene>
    <name evidence="2" type="ORF">HCU01_04710</name>
</gene>
<protein>
    <recommendedName>
        <fullName evidence="1">DUF6984 domain-containing protein</fullName>
    </recommendedName>
</protein>
<reference evidence="2 3" key="1">
    <citation type="submission" date="2019-07" db="EMBL/GenBank/DDBJ databases">
        <title>Whole genome shotgun sequence of Halomonas cupida NBRC 102219.</title>
        <authorList>
            <person name="Hosoyama A."/>
            <person name="Uohara A."/>
            <person name="Ohji S."/>
            <person name="Ichikawa N."/>
        </authorList>
    </citation>
    <scope>NUCLEOTIDE SEQUENCE [LARGE SCALE GENOMIC DNA]</scope>
    <source>
        <strain evidence="2 3">NBRC 102219</strain>
    </source>
</reference>
<feature type="domain" description="DUF6984" evidence="1">
    <location>
        <begin position="1"/>
        <end position="97"/>
    </location>
</feature>
<sequence>MRKIEPAEEKLIAFLTRVGDVQLSLPAKQLVWVVNQEMRSIRADYCPVGCRVRSVASYEFEDDDGVPIIATLFLTDDGRFGELDFWKVNDEPVLRLPSISP</sequence>
<proteinExistence type="predicted"/>
<name>A0ABQ0WC80_9GAMM</name>
<keyword evidence="3" id="KW-1185">Reference proteome</keyword>
<organism evidence="2 3">
    <name type="scientific">Halomonas cupida</name>
    <dbReference type="NCBI Taxonomy" id="44933"/>
    <lineage>
        <taxon>Bacteria</taxon>
        <taxon>Pseudomonadati</taxon>
        <taxon>Pseudomonadota</taxon>
        <taxon>Gammaproteobacteria</taxon>
        <taxon>Oceanospirillales</taxon>
        <taxon>Halomonadaceae</taxon>
        <taxon>Halomonas</taxon>
    </lineage>
</organism>
<evidence type="ECO:0000259" key="1">
    <source>
        <dbReference type="Pfam" id="PF22480"/>
    </source>
</evidence>
<evidence type="ECO:0000313" key="3">
    <source>
        <dbReference type="Proteomes" id="UP000321726"/>
    </source>
</evidence>
<dbReference type="Pfam" id="PF22480">
    <property type="entry name" value="DUF6984"/>
    <property type="match status" value="1"/>
</dbReference>
<dbReference type="InterPro" id="IPR054253">
    <property type="entry name" value="DUF6984"/>
</dbReference>